<dbReference type="OrthoDB" id="10389515at2759"/>
<dbReference type="VEuPathDB" id="AmoebaDB:NAEGRDRAFT_69131"/>
<dbReference type="EMBL" id="GG738876">
    <property type="protein sequence ID" value="EFC43077.1"/>
    <property type="molecule type" value="Genomic_DNA"/>
</dbReference>
<organism evidence="2">
    <name type="scientific">Naegleria gruberi</name>
    <name type="common">Amoeba</name>
    <dbReference type="NCBI Taxonomy" id="5762"/>
    <lineage>
        <taxon>Eukaryota</taxon>
        <taxon>Discoba</taxon>
        <taxon>Heterolobosea</taxon>
        <taxon>Tetramitia</taxon>
        <taxon>Eutetramitia</taxon>
        <taxon>Vahlkampfiidae</taxon>
        <taxon>Naegleria</taxon>
    </lineage>
</organism>
<dbReference type="KEGG" id="ngr:NAEGRDRAFT_69131"/>
<keyword evidence="2" id="KW-1185">Reference proteome</keyword>
<evidence type="ECO:0000313" key="1">
    <source>
        <dbReference type="EMBL" id="EFC43077.1"/>
    </source>
</evidence>
<dbReference type="AlphaFoldDB" id="D2VJR1"/>
<dbReference type="GeneID" id="8854514"/>
<dbReference type="SUPFAM" id="SSF50985">
    <property type="entry name" value="RCC1/BLIP-II"/>
    <property type="match status" value="1"/>
</dbReference>
<reference evidence="1 2" key="1">
    <citation type="journal article" date="2010" name="Cell">
        <title>The genome of Naegleria gruberi illuminates early eukaryotic versatility.</title>
        <authorList>
            <person name="Fritz-Laylin L.K."/>
            <person name="Prochnik S.E."/>
            <person name="Ginger M.L."/>
            <person name="Dacks J.B."/>
            <person name="Carpenter M.L."/>
            <person name="Field M.C."/>
            <person name="Kuo A."/>
            <person name="Paredez A."/>
            <person name="Chapman J."/>
            <person name="Pham J."/>
            <person name="Shu S."/>
            <person name="Neupane R."/>
            <person name="Cipriano M."/>
            <person name="Mancuso J."/>
            <person name="Tu H."/>
            <person name="Salamov A."/>
            <person name="Lindquist E."/>
            <person name="Shapiro H."/>
            <person name="Lucas S."/>
            <person name="Grigoriev I.V."/>
            <person name="Cande W.Z."/>
            <person name="Fulton C."/>
            <person name="Rokhsar D.S."/>
            <person name="Dawson S.C."/>
        </authorList>
    </citation>
    <scope>NUCLEOTIDE SEQUENCE [LARGE SCALE GENOMIC DNA]</scope>
    <source>
        <strain evidence="1 2">NEG-M</strain>
    </source>
</reference>
<dbReference type="Gene3D" id="2.130.10.30">
    <property type="entry name" value="Regulator of chromosome condensation 1/beta-lactamase-inhibitor protein II"/>
    <property type="match status" value="1"/>
</dbReference>
<evidence type="ECO:0000313" key="2">
    <source>
        <dbReference type="Proteomes" id="UP000006671"/>
    </source>
</evidence>
<name>D2VJR1_NAEGR</name>
<dbReference type="RefSeq" id="XP_002675821.1">
    <property type="nucleotide sequence ID" value="XM_002675775.1"/>
</dbReference>
<accession>D2VJR1</accession>
<sequence>MLRLKAKSDGHCVARVPLIEGFKFPNERIVNISVSYHACVLVLQSVSGGGAGSTGGMNLIRTRVFVCYSANRNEFGVRKTKFTERVETFSQSGIENSEIEWTCLEDFQLQDGEFITKTSCAAFTCCFLTSHGRLLACGSNQFFEIAQPSSDNNIPAIQCCCLDPSNECKEPFFTKTVNGDHNIIALTRDHNIFYCGYSMGNNGNNLPMMKQLAPISLMGEDEYFIDICASYYSWIYLTNKFNLYLVDKFHSNLAKICGEPVISCRMCSSNKTFFLVINNSQIYSLDSQSKFKLIHKVTNPKPNQHLQITSARDNLIAYWETNSESKNLKEQGENLKNRVIDGNLSDIIIFQ</sequence>
<protein>
    <submittedName>
        <fullName evidence="1">Predicted protein</fullName>
    </submittedName>
</protein>
<dbReference type="Proteomes" id="UP000006671">
    <property type="component" value="Unassembled WGS sequence"/>
</dbReference>
<gene>
    <name evidence="1" type="ORF">NAEGRDRAFT_69131</name>
</gene>
<dbReference type="InterPro" id="IPR009091">
    <property type="entry name" value="RCC1/BLIP-II"/>
</dbReference>
<proteinExistence type="predicted"/>
<dbReference type="Pfam" id="PF13540">
    <property type="entry name" value="RCC1_2"/>
    <property type="match status" value="1"/>
</dbReference>
<dbReference type="InParanoid" id="D2VJR1"/>